<evidence type="ECO:0000256" key="8">
    <source>
        <dbReference type="ARBA" id="ARBA00022884"/>
    </source>
</evidence>
<dbReference type="GO" id="GO:0008033">
    <property type="term" value="P:tRNA processing"/>
    <property type="evidence" value="ECO:0007669"/>
    <property type="project" value="UniProtKB-UniRule"/>
</dbReference>
<dbReference type="PANTHER" id="PTHR13370">
    <property type="entry name" value="RNA METHYLASE-RELATED"/>
    <property type="match status" value="1"/>
</dbReference>
<dbReference type="Proteomes" id="UP001412239">
    <property type="component" value="Unassembled WGS sequence"/>
</dbReference>
<comment type="similarity">
    <text evidence="10">Belongs to the class I-like SAM-binding methyltransferase superfamily. TRM11 methyltransferase family.</text>
</comment>
<dbReference type="PIRSF" id="PIRSF017259">
    <property type="entry name" value="tRNA_mtfrase_TRM11"/>
    <property type="match status" value="1"/>
</dbReference>
<feature type="domain" description="Ribosomal RNA large subunit methyltransferase K/L-like methyltransferase" evidence="11">
    <location>
        <begin position="193"/>
        <end position="307"/>
    </location>
</feature>
<comment type="subcellular location">
    <subcellularLocation>
        <location evidence="1">Cytoplasm</location>
    </subcellularLocation>
</comment>
<keyword evidence="7 10" id="KW-0819">tRNA processing</keyword>
<keyword evidence="3 10" id="KW-0820">tRNA-binding</keyword>
<evidence type="ECO:0000256" key="4">
    <source>
        <dbReference type="ARBA" id="ARBA00022603"/>
    </source>
</evidence>
<dbReference type="GO" id="GO:0000049">
    <property type="term" value="F:tRNA binding"/>
    <property type="evidence" value="ECO:0007669"/>
    <property type="project" value="UniProtKB-UniRule"/>
</dbReference>
<dbReference type="Gene3D" id="3.40.50.150">
    <property type="entry name" value="Vaccinia Virus protein VP39"/>
    <property type="match status" value="1"/>
</dbReference>
<dbReference type="GO" id="GO:0160102">
    <property type="term" value="F:tRNA (guanine(10)-N2)-methyltransferase activity"/>
    <property type="evidence" value="ECO:0007669"/>
    <property type="project" value="UniProtKB-EC"/>
</dbReference>
<keyword evidence="6 10" id="KW-0949">S-adenosyl-L-methionine</keyword>
<dbReference type="InterPro" id="IPR016691">
    <property type="entry name" value="TRMT11"/>
</dbReference>
<dbReference type="InterPro" id="IPR000241">
    <property type="entry name" value="RlmKL-like_Mtase"/>
</dbReference>
<evidence type="ECO:0000256" key="9">
    <source>
        <dbReference type="ARBA" id="ARBA00066937"/>
    </source>
</evidence>
<evidence type="ECO:0000313" key="14">
    <source>
        <dbReference type="Proteomes" id="UP001412239"/>
    </source>
</evidence>
<keyword evidence="14" id="KW-1185">Reference proteome</keyword>
<dbReference type="InterPro" id="IPR059073">
    <property type="entry name" value="TRMT11_N"/>
</dbReference>
<dbReference type="Pfam" id="PF25904">
    <property type="entry name" value="Tmrp11_N"/>
    <property type="match status" value="1"/>
</dbReference>
<dbReference type="GO" id="GO:0043527">
    <property type="term" value="C:tRNA methyltransferase complex"/>
    <property type="evidence" value="ECO:0007669"/>
    <property type="project" value="UniProtKB-ARBA"/>
</dbReference>
<dbReference type="AlphaFoldDB" id="A0A292Q2C3"/>
<keyword evidence="5 10" id="KW-0808">Transferase</keyword>
<reference evidence="13" key="1">
    <citation type="submission" date="2015-10" db="EMBL/GenBank/DDBJ databases">
        <authorList>
            <person name="Regsiter A."/>
            <person name="william w."/>
        </authorList>
    </citation>
    <scope>NUCLEOTIDE SEQUENCE</scope>
    <source>
        <strain evidence="13">Montdore</strain>
    </source>
</reference>
<evidence type="ECO:0000259" key="12">
    <source>
        <dbReference type="Pfam" id="PF25904"/>
    </source>
</evidence>
<dbReference type="EMBL" id="LN890965">
    <property type="protein sequence ID" value="CUS13956.1"/>
    <property type="molecule type" value="Genomic_DNA"/>
</dbReference>
<sequence>MSSQPREYLIYFAQIHETFRKAELDSLSQLTGVEIQWKEYSDDVSVTLAYEKEKESPFAIVHLSNNPSAKALVERSILAKAVYELWGTGPDYDHLHATVKSQTPYLWPSCMSRSFKFEIECYNGKRKQSAQREIIESFAYLGLDGEIKMKGPEITFTVLEEFPEKLATPTRVFFGRRVGGGSRALVEKYDLKKRHYIGTTSMDAELALVTANIALVAPGKIVFDPFVGTGSFVVSCAHFGGSCLGSDIDGRQIRGKDGRSVLSNFQQYGLVGNYLDGFVSDLTNTPIRQTAFIDAIVCDPPYGVREGLKVLGSRDPEKGKEPVIRGGVLRHLQDDYVPPKRPYSFLAMLDDIMQFAADHLVPGGRLCFWMPTANEDFSQLDIPSHPHLQLVSVCVQEFNKWSRRLITYSRIQGDAQALPTRERGERNGGKKATADELNSFRKKYFEGFRSSGTQN</sequence>
<keyword evidence="2" id="KW-0963">Cytoplasm</keyword>
<evidence type="ECO:0000256" key="1">
    <source>
        <dbReference type="ARBA" id="ARBA00004496"/>
    </source>
</evidence>
<accession>A0A292Q2C3</accession>
<dbReference type="EC" id="2.1.1.214" evidence="9"/>
<dbReference type="PROSITE" id="PS00092">
    <property type="entry name" value="N6_MTASE"/>
    <property type="match status" value="1"/>
</dbReference>
<evidence type="ECO:0000256" key="10">
    <source>
        <dbReference type="PROSITE-ProRule" id="PRU00959"/>
    </source>
</evidence>
<dbReference type="InterPro" id="IPR029063">
    <property type="entry name" value="SAM-dependent_MTases_sf"/>
</dbReference>
<gene>
    <name evidence="13" type="ORF">GSTUAT00001993001</name>
</gene>
<dbReference type="PANTHER" id="PTHR13370:SF3">
    <property type="entry name" value="TRNA (GUANINE(10)-N2)-METHYLTRANSFERASE HOMOLOG"/>
    <property type="match status" value="1"/>
</dbReference>
<keyword evidence="4 10" id="KW-0489">Methyltransferase</keyword>
<evidence type="ECO:0000313" key="13">
    <source>
        <dbReference type="EMBL" id="CUS13956.1"/>
    </source>
</evidence>
<dbReference type="SUPFAM" id="SSF53335">
    <property type="entry name" value="S-adenosyl-L-methionine-dependent methyltransferases"/>
    <property type="match status" value="1"/>
</dbReference>
<evidence type="ECO:0000256" key="3">
    <source>
        <dbReference type="ARBA" id="ARBA00022555"/>
    </source>
</evidence>
<protein>
    <recommendedName>
        <fullName evidence="9">tRNA (guanine(10)-N(2))-methyltransferase</fullName>
        <ecNumber evidence="9">2.1.1.214</ecNumber>
    </recommendedName>
</protein>
<organism evidence="13 14">
    <name type="scientific">Tuber aestivum</name>
    <name type="common">summer truffle</name>
    <dbReference type="NCBI Taxonomy" id="59557"/>
    <lineage>
        <taxon>Eukaryota</taxon>
        <taxon>Fungi</taxon>
        <taxon>Dikarya</taxon>
        <taxon>Ascomycota</taxon>
        <taxon>Pezizomycotina</taxon>
        <taxon>Pezizomycetes</taxon>
        <taxon>Pezizales</taxon>
        <taxon>Tuberaceae</taxon>
        <taxon>Tuber</taxon>
    </lineage>
</organism>
<dbReference type="GO" id="GO:0005737">
    <property type="term" value="C:cytoplasm"/>
    <property type="evidence" value="ECO:0007669"/>
    <property type="project" value="UniProtKB-SubCell"/>
</dbReference>
<dbReference type="InterPro" id="IPR002052">
    <property type="entry name" value="DNA_methylase_N6_adenine_CS"/>
</dbReference>
<feature type="domain" description="tRNA (guanine(10)-N(2))-methyltransferase TRMT11 N-terminal" evidence="12">
    <location>
        <begin position="7"/>
        <end position="183"/>
    </location>
</feature>
<proteinExistence type="inferred from homology"/>
<dbReference type="Pfam" id="PF01170">
    <property type="entry name" value="UPF0020"/>
    <property type="match status" value="1"/>
</dbReference>
<keyword evidence="8 10" id="KW-0694">RNA-binding</keyword>
<evidence type="ECO:0000256" key="7">
    <source>
        <dbReference type="ARBA" id="ARBA00022694"/>
    </source>
</evidence>
<dbReference type="PROSITE" id="PS51627">
    <property type="entry name" value="SAM_MT_TRM11"/>
    <property type="match status" value="1"/>
</dbReference>
<evidence type="ECO:0000256" key="5">
    <source>
        <dbReference type="ARBA" id="ARBA00022679"/>
    </source>
</evidence>
<evidence type="ECO:0000256" key="2">
    <source>
        <dbReference type="ARBA" id="ARBA00022490"/>
    </source>
</evidence>
<dbReference type="GO" id="GO:0032259">
    <property type="term" value="P:methylation"/>
    <property type="evidence" value="ECO:0007669"/>
    <property type="project" value="UniProtKB-UniRule"/>
</dbReference>
<evidence type="ECO:0000259" key="11">
    <source>
        <dbReference type="Pfam" id="PF01170"/>
    </source>
</evidence>
<evidence type="ECO:0000256" key="6">
    <source>
        <dbReference type="ARBA" id="ARBA00022691"/>
    </source>
</evidence>
<name>A0A292Q2C3_9PEZI</name>